<dbReference type="InterPro" id="IPR036013">
    <property type="entry name" value="Band_7/SPFH_dom_sf"/>
</dbReference>
<evidence type="ECO:0000256" key="2">
    <source>
        <dbReference type="ARBA" id="ARBA00009658"/>
    </source>
</evidence>
<dbReference type="SUPFAM" id="SSF117892">
    <property type="entry name" value="Band 7/SPFH domain"/>
    <property type="match status" value="1"/>
</dbReference>
<dbReference type="GO" id="GO:0007005">
    <property type="term" value="P:mitochondrion organization"/>
    <property type="evidence" value="ECO:0007669"/>
    <property type="project" value="TreeGrafter"/>
</dbReference>
<dbReference type="InterPro" id="IPR011009">
    <property type="entry name" value="Kinase-like_dom_sf"/>
</dbReference>
<dbReference type="PANTHER" id="PTHR23222:SF1">
    <property type="entry name" value="PROHIBITIN-2"/>
    <property type="match status" value="1"/>
</dbReference>
<dbReference type="InterPro" id="IPR002575">
    <property type="entry name" value="Aminoglycoside_PTrfase"/>
</dbReference>
<dbReference type="Gene3D" id="3.30.479.30">
    <property type="entry name" value="Band 7 domain"/>
    <property type="match status" value="1"/>
</dbReference>
<evidence type="ECO:0000259" key="8">
    <source>
        <dbReference type="SMART" id="SM00244"/>
    </source>
</evidence>
<comment type="caution">
    <text evidence="9">The sequence shown here is derived from an EMBL/GenBank/DDBJ whole genome shotgun (WGS) entry which is preliminary data.</text>
</comment>
<dbReference type="EMBL" id="JABCIY010000077">
    <property type="protein sequence ID" value="KAF7193643.1"/>
    <property type="molecule type" value="Genomic_DNA"/>
</dbReference>
<proteinExistence type="inferred from homology"/>
<evidence type="ECO:0000256" key="3">
    <source>
        <dbReference type="ARBA" id="ARBA00022792"/>
    </source>
</evidence>
<keyword evidence="4" id="KW-0496">Mitochondrion</keyword>
<evidence type="ECO:0000313" key="9">
    <source>
        <dbReference type="EMBL" id="KAF7193643.1"/>
    </source>
</evidence>
<dbReference type="PRINTS" id="PR00679">
    <property type="entry name" value="PROHIBITIN"/>
</dbReference>
<comment type="subunit">
    <text evidence="7">The mitochondrial prohibitin complex consists of two subunits (PHB1 and PHB2). The subunits assemble into a membrane-associated ring-shaped supercomplex of approximately 1 mDa. Interacts with ATG24/SNX4; the interaction is direct and plays a role in mitophagy.</text>
</comment>
<feature type="domain" description="Band 7" evidence="8">
    <location>
        <begin position="59"/>
        <end position="220"/>
    </location>
</feature>
<evidence type="ECO:0000256" key="6">
    <source>
        <dbReference type="ARBA" id="ARBA00053189"/>
    </source>
</evidence>
<keyword evidence="5" id="KW-0472">Membrane</keyword>
<name>A0A8H6RMQ0_9PEZI</name>
<gene>
    <name evidence="9" type="ORF">HII31_04989</name>
</gene>
<dbReference type="AlphaFoldDB" id="A0A8H6RMQ0"/>
<dbReference type="Pfam" id="PF01145">
    <property type="entry name" value="Band_7"/>
    <property type="match status" value="1"/>
</dbReference>
<accession>A0A8H6RMQ0</accession>
<organism evidence="9 10">
    <name type="scientific">Pseudocercospora fuligena</name>
    <dbReference type="NCBI Taxonomy" id="685502"/>
    <lineage>
        <taxon>Eukaryota</taxon>
        <taxon>Fungi</taxon>
        <taxon>Dikarya</taxon>
        <taxon>Ascomycota</taxon>
        <taxon>Pezizomycotina</taxon>
        <taxon>Dothideomycetes</taxon>
        <taxon>Dothideomycetidae</taxon>
        <taxon>Mycosphaerellales</taxon>
        <taxon>Mycosphaerellaceae</taxon>
        <taxon>Pseudocercospora</taxon>
    </lineage>
</organism>
<dbReference type="InterPro" id="IPR000163">
    <property type="entry name" value="Prohibitin"/>
</dbReference>
<comment type="similarity">
    <text evidence="2">Belongs to the prohibitin family.</text>
</comment>
<evidence type="ECO:0000256" key="7">
    <source>
        <dbReference type="ARBA" id="ARBA00066275"/>
    </source>
</evidence>
<protein>
    <submittedName>
        <fullName evidence="9">Prohibitin-2</fullName>
    </submittedName>
</protein>
<dbReference type="GO" id="GO:0000423">
    <property type="term" value="P:mitophagy"/>
    <property type="evidence" value="ECO:0007669"/>
    <property type="project" value="UniProtKB-ARBA"/>
</dbReference>
<evidence type="ECO:0000256" key="1">
    <source>
        <dbReference type="ARBA" id="ARBA00004273"/>
    </source>
</evidence>
<dbReference type="SMART" id="SM00244">
    <property type="entry name" value="PHB"/>
    <property type="match status" value="1"/>
</dbReference>
<dbReference type="Gene3D" id="3.90.1200.10">
    <property type="match status" value="1"/>
</dbReference>
<keyword evidence="3" id="KW-0999">Mitochondrion inner membrane</keyword>
<dbReference type="Proteomes" id="UP000660729">
    <property type="component" value="Unassembled WGS sequence"/>
</dbReference>
<evidence type="ECO:0000313" key="10">
    <source>
        <dbReference type="Proteomes" id="UP000660729"/>
    </source>
</evidence>
<dbReference type="FunFam" id="3.30.479.30:FF:000001">
    <property type="entry name" value="Prohibitin 2"/>
    <property type="match status" value="1"/>
</dbReference>
<dbReference type="InterPro" id="IPR001107">
    <property type="entry name" value="Band_7"/>
</dbReference>
<comment type="function">
    <text evidence="6">Prohibitin probably acts as a holdase/unfoldase for the stabilization of newly synthesized mitochondrial proteins. Involved in mitophagy. Required for the switch to necrotrophic growth.</text>
</comment>
<dbReference type="CDD" id="cd03401">
    <property type="entry name" value="SPFH_prohibitin"/>
    <property type="match status" value="1"/>
</dbReference>
<dbReference type="PANTHER" id="PTHR23222">
    <property type="entry name" value="PROHIBITIN"/>
    <property type="match status" value="1"/>
</dbReference>
<comment type="subcellular location">
    <subcellularLocation>
        <location evidence="1">Mitochondrion inner membrane</location>
    </subcellularLocation>
</comment>
<sequence>MANDPRQMWEALQKNIQRAQQQGKRFGAGGGGAPGPRGALTGIGGLILLGGGVWFFNNALFNVEGGHRAIKYTRVGGVGKEIYNEGTHIRIPWFETPVDYDVRAKPRNVASLTGTKDLQMVNITCRVLSRPRIDALPQIYRTLGTDYDERVLPSIVNEVLKSVVAQFNASQLITQRENVSRLVRDNLVRRAARFNILLDDVSLTHLAFSPEFTAAVEAKQVAQQEAQRAAFVVDKARQEKQAMVVRAQGEARSAELIGDAIKKSRSYVDLREFENARNIASILEKSQNKVRDHFAKDLSKDERTVPISQWASLGDKVVVGPIASYAWQYRERSTVKVDRGPWQDFLACFEAGAQRELAFCEDYGRPRLNAERYLRELDDFQPQLPSHHIELLHDFLKMAAFLNLPADSRFARPTLRHPDLSPNNILVNDQNEITGVIDWQHTAILPLSLCAGIPQHYQNWGDPISESLQKPQTTLPPAFESLAPVEQDEIKEKMRRRLVHFYYAALTLKKIEDHFDAFRSQNSMLRAKLYARASAPWEGSSLDLEYALIQAQQHWPLALAEPSDVALVECPVKYTK</sequence>
<keyword evidence="10" id="KW-1185">Reference proteome</keyword>
<evidence type="ECO:0000256" key="5">
    <source>
        <dbReference type="ARBA" id="ARBA00023136"/>
    </source>
</evidence>
<evidence type="ECO:0000256" key="4">
    <source>
        <dbReference type="ARBA" id="ARBA00023128"/>
    </source>
</evidence>
<dbReference type="SUPFAM" id="SSF56112">
    <property type="entry name" value="Protein kinase-like (PK-like)"/>
    <property type="match status" value="1"/>
</dbReference>
<dbReference type="Pfam" id="PF01636">
    <property type="entry name" value="APH"/>
    <property type="match status" value="1"/>
</dbReference>
<dbReference type="OrthoDB" id="275637at2759"/>
<reference evidence="9" key="1">
    <citation type="submission" date="2020-04" db="EMBL/GenBank/DDBJ databases">
        <title>Draft genome resource of the tomato pathogen Pseudocercospora fuligena.</title>
        <authorList>
            <person name="Zaccaron A."/>
        </authorList>
    </citation>
    <scope>NUCLEOTIDE SEQUENCE</scope>
    <source>
        <strain evidence="9">PF001</strain>
    </source>
</reference>
<dbReference type="GO" id="GO:0035632">
    <property type="term" value="C:mitochondrial prohibitin complex"/>
    <property type="evidence" value="ECO:0007669"/>
    <property type="project" value="UniProtKB-ARBA"/>
</dbReference>